<dbReference type="CDD" id="cd17546">
    <property type="entry name" value="REC_hyHK_CKI1_RcsC-like"/>
    <property type="match status" value="1"/>
</dbReference>
<evidence type="ECO:0000256" key="7">
    <source>
        <dbReference type="ARBA" id="ARBA00022741"/>
    </source>
</evidence>
<keyword evidence="6" id="KW-0808">Transferase</keyword>
<dbReference type="InterPro" id="IPR001610">
    <property type="entry name" value="PAC"/>
</dbReference>
<evidence type="ECO:0000259" key="17">
    <source>
        <dbReference type="PROSITE" id="PS50110"/>
    </source>
</evidence>
<dbReference type="Gene3D" id="1.10.287.130">
    <property type="match status" value="1"/>
</dbReference>
<dbReference type="InterPro" id="IPR004358">
    <property type="entry name" value="Sig_transdc_His_kin-like_C"/>
</dbReference>
<dbReference type="InterPro" id="IPR013655">
    <property type="entry name" value="PAS_fold_3"/>
</dbReference>
<feature type="domain" description="Histidine kinase" evidence="16">
    <location>
        <begin position="511"/>
        <end position="733"/>
    </location>
</feature>
<evidence type="ECO:0000256" key="12">
    <source>
        <dbReference type="ARBA" id="ARBA00064003"/>
    </source>
</evidence>
<dbReference type="Pfam" id="PF00989">
    <property type="entry name" value="PAS"/>
    <property type="match status" value="1"/>
</dbReference>
<dbReference type="PROSITE" id="PS50109">
    <property type="entry name" value="HIS_KIN"/>
    <property type="match status" value="1"/>
</dbReference>
<sequence>MENLFKSSENIYKCLHFLSNIGVPFILIDTNNQVKAVTPPAVEMFTSIYMDESLSIVGRKVNDILWFIEDNFNHFQKHSISNYAFQNEIKIKNIKWKFNGEFIRTKDDIILLLNYHLEKDEYIKKALLLTAIEDSSENAIIGQDVDGVVISWNRAAEKIYGYTQSEIIGKNLSILDNDRSGKNIREMLDTLKSGEEIKNYEVKRLCKNGEEIFLSVNVSPLRNYKGEVIGSCTISRDITENKMLTEKLYDSEKRFRNIYEQSPIGIEIFDSNGNTLSANKSFCNMFKINTISDFKYDNFFESPYIPNRIKDKVKSKKISRLVCRYNLKSNKTYLDSENEICYFDMLITPILNEYGDITSILAQVQDITKVKTIEKMVGNFTSLSDDIFCILDFKGNFLEVSAAVEKILGWSKEEFSHKNFANFLHIDDFDATFNAINSLLETGRITYRNRYTCKDGNYKWIEWSSFIVKEDKVVYSIGRDITKRMENEEELRKAKIAAEEASIAKSRFLANMSHEIRTPINGIMGMTELSLMTDLTEEQTEYLNVVKTSSQHLLDIINDVLDISKIESGKFKLDLVPFNLEETINKLVKNFSILANKKYLEFIYFVEPTLTKGSLIGDPLRLNQILMNLLTNALKFTDRGSIIVCAKHIPSPTGKVKVQFSVSDTGIGIPDDKMDRLFKTFSQVDDSYTKKYGGTGLGLAICKHLVGMMNGDIWVNSKEDHGSCFYFTAEFLPVDDSKQASCSKNIDTPAHIFNQSENTPGLGSKNVYSKTILIADDNEVNQRFISTLLYKKGYNYLIASDGNEAIKLFNENKVDLILMDIQMPKLNGVNATRVIRDSEDLLKKHTPIIAMTAYAMSGDKEKFISVGMDDYLAKPIDFQYLYDILDKYLN</sequence>
<evidence type="ECO:0000259" key="16">
    <source>
        <dbReference type="PROSITE" id="PS50109"/>
    </source>
</evidence>
<feature type="modified residue" description="4-aspartylphosphate" evidence="15">
    <location>
        <position position="820"/>
    </location>
</feature>
<dbReference type="SUPFAM" id="SSF55874">
    <property type="entry name" value="ATPase domain of HSP90 chaperone/DNA topoisomerase II/histidine kinase"/>
    <property type="match status" value="1"/>
</dbReference>
<evidence type="ECO:0000256" key="8">
    <source>
        <dbReference type="ARBA" id="ARBA00022777"/>
    </source>
</evidence>
<comment type="caution">
    <text evidence="20">The sequence shown here is derived from an EMBL/GenBank/DDBJ whole genome shotgun (WGS) entry which is preliminary data.</text>
</comment>
<evidence type="ECO:0000256" key="1">
    <source>
        <dbReference type="ARBA" id="ARBA00000085"/>
    </source>
</evidence>
<keyword evidence="8" id="KW-0418">Kinase</keyword>
<evidence type="ECO:0000256" key="5">
    <source>
        <dbReference type="ARBA" id="ARBA00022553"/>
    </source>
</evidence>
<feature type="domain" description="PAS" evidence="18">
    <location>
        <begin position="390"/>
        <end position="443"/>
    </location>
</feature>
<proteinExistence type="inferred from homology"/>
<dbReference type="SMART" id="SM00448">
    <property type="entry name" value="REC"/>
    <property type="match status" value="1"/>
</dbReference>
<evidence type="ECO:0000256" key="3">
    <source>
        <dbReference type="ARBA" id="ARBA00012438"/>
    </source>
</evidence>
<dbReference type="FunFam" id="3.30.565.10:FF:000010">
    <property type="entry name" value="Sensor histidine kinase RcsC"/>
    <property type="match status" value="1"/>
</dbReference>
<keyword evidence="7" id="KW-0547">Nucleotide-binding</keyword>
<comment type="subunit">
    <text evidence="12">At low DSF concentrations, interacts with RpfF.</text>
</comment>
<dbReference type="InterPro" id="IPR036890">
    <property type="entry name" value="HATPase_C_sf"/>
</dbReference>
<evidence type="ECO:0000259" key="19">
    <source>
        <dbReference type="PROSITE" id="PS50113"/>
    </source>
</evidence>
<evidence type="ECO:0000256" key="2">
    <source>
        <dbReference type="ARBA" id="ARBA00006402"/>
    </source>
</evidence>
<organism evidence="20 21">
    <name type="scientific">Clostridium aciditolerans</name>
    <dbReference type="NCBI Taxonomy" id="339861"/>
    <lineage>
        <taxon>Bacteria</taxon>
        <taxon>Bacillati</taxon>
        <taxon>Bacillota</taxon>
        <taxon>Clostridia</taxon>
        <taxon>Eubacteriales</taxon>
        <taxon>Clostridiaceae</taxon>
        <taxon>Clostridium</taxon>
    </lineage>
</organism>
<dbReference type="Pfam" id="PF13426">
    <property type="entry name" value="PAS_9"/>
    <property type="match status" value="1"/>
</dbReference>
<dbReference type="Gene3D" id="3.30.450.20">
    <property type="entry name" value="PAS domain"/>
    <property type="match status" value="3"/>
</dbReference>
<dbReference type="InterPro" id="IPR013767">
    <property type="entry name" value="PAS_fold"/>
</dbReference>
<dbReference type="SMART" id="SM00388">
    <property type="entry name" value="HisKA"/>
    <property type="match status" value="1"/>
</dbReference>
<reference evidence="20" key="1">
    <citation type="submission" date="2020-12" db="EMBL/GenBank/DDBJ databases">
        <title>Clostridium thailandense sp. nov., a novel acetogenic bacterium isolated from peat land soil in Thailand.</title>
        <authorList>
            <person name="Chaikitkaew S."/>
            <person name="Birkeland N.K."/>
        </authorList>
    </citation>
    <scope>NUCLEOTIDE SEQUENCE</scope>
    <source>
        <strain evidence="20">DSM 17425</strain>
    </source>
</reference>
<dbReference type="SMART" id="SM00086">
    <property type="entry name" value="PAC"/>
    <property type="match status" value="3"/>
</dbReference>
<evidence type="ECO:0000256" key="10">
    <source>
        <dbReference type="ARBA" id="ARBA00023012"/>
    </source>
</evidence>
<dbReference type="Pfam" id="PF08447">
    <property type="entry name" value="PAS_3"/>
    <property type="match status" value="1"/>
</dbReference>
<dbReference type="FunFam" id="1.10.287.130:FF:000002">
    <property type="entry name" value="Two-component osmosensing histidine kinase"/>
    <property type="match status" value="1"/>
</dbReference>
<dbReference type="Proteomes" id="UP000622687">
    <property type="component" value="Unassembled WGS sequence"/>
</dbReference>
<dbReference type="SUPFAM" id="SSF55785">
    <property type="entry name" value="PYP-like sensor domain (PAS domain)"/>
    <property type="match status" value="3"/>
</dbReference>
<dbReference type="PANTHER" id="PTHR45339:SF1">
    <property type="entry name" value="HYBRID SIGNAL TRANSDUCTION HISTIDINE KINASE J"/>
    <property type="match status" value="1"/>
</dbReference>
<keyword evidence="10" id="KW-0902">Two-component regulatory system</keyword>
<dbReference type="PROSITE" id="PS50110">
    <property type="entry name" value="RESPONSE_REGULATORY"/>
    <property type="match status" value="1"/>
</dbReference>
<dbReference type="SUPFAM" id="SSF52172">
    <property type="entry name" value="CheY-like"/>
    <property type="match status" value="1"/>
</dbReference>
<dbReference type="Pfam" id="PF00512">
    <property type="entry name" value="HisKA"/>
    <property type="match status" value="1"/>
</dbReference>
<keyword evidence="21" id="KW-1185">Reference proteome</keyword>
<dbReference type="EMBL" id="JAEEGB010000028">
    <property type="protein sequence ID" value="MBI6874639.1"/>
    <property type="molecule type" value="Genomic_DNA"/>
</dbReference>
<dbReference type="GO" id="GO:0005524">
    <property type="term" value="F:ATP binding"/>
    <property type="evidence" value="ECO:0007669"/>
    <property type="project" value="UniProtKB-KW"/>
</dbReference>
<evidence type="ECO:0000313" key="20">
    <source>
        <dbReference type="EMBL" id="MBI6874639.1"/>
    </source>
</evidence>
<dbReference type="InterPro" id="IPR035965">
    <property type="entry name" value="PAS-like_dom_sf"/>
</dbReference>
<evidence type="ECO:0000256" key="11">
    <source>
        <dbReference type="ARBA" id="ARBA00024867"/>
    </source>
</evidence>
<evidence type="ECO:0000256" key="6">
    <source>
        <dbReference type="ARBA" id="ARBA00022679"/>
    </source>
</evidence>
<feature type="domain" description="Response regulatory" evidence="17">
    <location>
        <begin position="771"/>
        <end position="889"/>
    </location>
</feature>
<dbReference type="InterPro" id="IPR036097">
    <property type="entry name" value="HisK_dim/P_sf"/>
</dbReference>
<dbReference type="InterPro" id="IPR003594">
    <property type="entry name" value="HATPase_dom"/>
</dbReference>
<dbReference type="AlphaFoldDB" id="A0A934HYY5"/>
<dbReference type="RefSeq" id="WP_211144024.1">
    <property type="nucleotide sequence ID" value="NZ_JAEEGB010000028.1"/>
</dbReference>
<dbReference type="InterPro" id="IPR005467">
    <property type="entry name" value="His_kinase_dom"/>
</dbReference>
<dbReference type="Gene3D" id="3.40.50.2300">
    <property type="match status" value="1"/>
</dbReference>
<dbReference type="PROSITE" id="PS50112">
    <property type="entry name" value="PAS"/>
    <property type="match status" value="2"/>
</dbReference>
<comment type="catalytic activity">
    <reaction evidence="1">
        <text>ATP + protein L-histidine = ADP + protein N-phospho-L-histidine.</text>
        <dbReference type="EC" id="2.7.13.3"/>
    </reaction>
</comment>
<accession>A0A934HYY5</accession>
<dbReference type="CDD" id="cd00130">
    <property type="entry name" value="PAS"/>
    <property type="match status" value="2"/>
</dbReference>
<dbReference type="CDD" id="cd00082">
    <property type="entry name" value="HisKA"/>
    <property type="match status" value="1"/>
</dbReference>
<dbReference type="EC" id="2.7.13.3" evidence="3"/>
<dbReference type="InterPro" id="IPR011006">
    <property type="entry name" value="CheY-like_superfamily"/>
</dbReference>
<keyword evidence="9" id="KW-0067">ATP-binding</keyword>
<gene>
    <name evidence="20" type="ORF">I6U51_18380</name>
</gene>
<evidence type="ECO:0000256" key="4">
    <source>
        <dbReference type="ARBA" id="ARBA00018672"/>
    </source>
</evidence>
<evidence type="ECO:0000259" key="18">
    <source>
        <dbReference type="PROSITE" id="PS50112"/>
    </source>
</evidence>
<evidence type="ECO:0000313" key="21">
    <source>
        <dbReference type="Proteomes" id="UP000622687"/>
    </source>
</evidence>
<dbReference type="InterPro" id="IPR000700">
    <property type="entry name" value="PAS-assoc_C"/>
</dbReference>
<evidence type="ECO:0000256" key="13">
    <source>
        <dbReference type="ARBA" id="ARBA00068150"/>
    </source>
</evidence>
<evidence type="ECO:0000256" key="15">
    <source>
        <dbReference type="PROSITE-ProRule" id="PRU00169"/>
    </source>
</evidence>
<comment type="function">
    <text evidence="11">May play the central regulatory role in sporulation. It may be an element of the effector pathway responsible for the activation of sporulation genes in response to nutritional stress. Spo0A may act in concert with spo0H (a sigma factor) to control the expression of some genes that are critical to the sporulation process.</text>
</comment>
<dbReference type="GO" id="GO:0000155">
    <property type="term" value="F:phosphorelay sensor kinase activity"/>
    <property type="evidence" value="ECO:0007669"/>
    <property type="project" value="InterPro"/>
</dbReference>
<feature type="domain" description="PAS" evidence="18">
    <location>
        <begin position="124"/>
        <end position="194"/>
    </location>
</feature>
<dbReference type="InterPro" id="IPR001789">
    <property type="entry name" value="Sig_transdc_resp-reg_receiver"/>
</dbReference>
<dbReference type="InterPro" id="IPR000014">
    <property type="entry name" value="PAS"/>
</dbReference>
<dbReference type="InterPro" id="IPR003661">
    <property type="entry name" value="HisK_dim/P_dom"/>
</dbReference>
<dbReference type="NCBIfam" id="TIGR00229">
    <property type="entry name" value="sensory_box"/>
    <property type="match status" value="3"/>
</dbReference>
<dbReference type="SMART" id="SM00091">
    <property type="entry name" value="PAS"/>
    <property type="match status" value="3"/>
</dbReference>
<dbReference type="Pfam" id="PF02518">
    <property type="entry name" value="HATPase_c"/>
    <property type="match status" value="1"/>
</dbReference>
<dbReference type="SUPFAM" id="SSF47384">
    <property type="entry name" value="Homodimeric domain of signal transducing histidine kinase"/>
    <property type="match status" value="1"/>
</dbReference>
<dbReference type="PROSITE" id="PS50113">
    <property type="entry name" value="PAC"/>
    <property type="match status" value="1"/>
</dbReference>
<dbReference type="SMART" id="SM00387">
    <property type="entry name" value="HATPase_c"/>
    <property type="match status" value="1"/>
</dbReference>
<dbReference type="GO" id="GO:0006355">
    <property type="term" value="P:regulation of DNA-templated transcription"/>
    <property type="evidence" value="ECO:0007669"/>
    <property type="project" value="InterPro"/>
</dbReference>
<comment type="similarity">
    <text evidence="2">In the N-terminal section; belongs to the phytochrome family.</text>
</comment>
<evidence type="ECO:0000256" key="14">
    <source>
        <dbReference type="ARBA" id="ARBA00074306"/>
    </source>
</evidence>
<dbReference type="PANTHER" id="PTHR45339">
    <property type="entry name" value="HYBRID SIGNAL TRANSDUCTION HISTIDINE KINASE J"/>
    <property type="match status" value="1"/>
</dbReference>
<dbReference type="Gene3D" id="3.30.565.10">
    <property type="entry name" value="Histidine kinase-like ATPase, C-terminal domain"/>
    <property type="match status" value="1"/>
</dbReference>
<dbReference type="CDD" id="cd16922">
    <property type="entry name" value="HATPase_EvgS-ArcB-TorS-like"/>
    <property type="match status" value="1"/>
</dbReference>
<dbReference type="PRINTS" id="PR00344">
    <property type="entry name" value="BCTRLSENSOR"/>
</dbReference>
<feature type="domain" description="PAC" evidence="19">
    <location>
        <begin position="198"/>
        <end position="250"/>
    </location>
</feature>
<name>A0A934HYY5_9CLOT</name>
<evidence type="ECO:0000256" key="9">
    <source>
        <dbReference type="ARBA" id="ARBA00022840"/>
    </source>
</evidence>
<keyword evidence="5 15" id="KW-0597">Phosphoprotein</keyword>
<dbReference type="Pfam" id="PF00072">
    <property type="entry name" value="Response_reg"/>
    <property type="match status" value="1"/>
</dbReference>
<protein>
    <recommendedName>
        <fullName evidence="14">Circadian input-output histidine kinase CikA</fullName>
        <ecNumber evidence="3">2.7.13.3</ecNumber>
    </recommendedName>
    <alternativeName>
        <fullName evidence="13">Sensory/regulatory protein RpfC</fullName>
    </alternativeName>
    <alternativeName>
        <fullName evidence="4">Stage 0 sporulation protein A homolog</fullName>
    </alternativeName>
</protein>